<dbReference type="EMBL" id="PGOL01003213">
    <property type="protein sequence ID" value="PKI42282.1"/>
    <property type="molecule type" value="Genomic_DNA"/>
</dbReference>
<reference evidence="4" key="1">
    <citation type="journal article" date="2017" name="Plant J.">
        <title>The pomegranate (Punica granatum L.) genome and the genomics of punicalagin biosynthesis.</title>
        <authorList>
            <person name="Qin G."/>
            <person name="Xu C."/>
            <person name="Ming R."/>
            <person name="Tang H."/>
            <person name="Guyot R."/>
            <person name="Kramer E.M."/>
            <person name="Hu Y."/>
            <person name="Yi X."/>
            <person name="Qi Y."/>
            <person name="Xu X."/>
            <person name="Gao Z."/>
            <person name="Pan H."/>
            <person name="Jian J."/>
            <person name="Tian Y."/>
            <person name="Yue Z."/>
            <person name="Xu Y."/>
        </authorList>
    </citation>
    <scope>NUCLEOTIDE SEQUENCE [LARGE SCALE GENOMIC DNA]</scope>
    <source>
        <strain evidence="4">cv. Dabenzi</strain>
    </source>
</reference>
<dbReference type="Proteomes" id="UP000197138">
    <property type="component" value="Unassembled WGS sequence"/>
</dbReference>
<proteinExistence type="predicted"/>
<gene>
    <name evidence="2" type="ORF">CDL15_Pgr024520</name>
    <name evidence="3" type="ORF">CRG98_037333</name>
</gene>
<feature type="compositionally biased region" description="Basic and acidic residues" evidence="1">
    <location>
        <begin position="87"/>
        <end position="96"/>
    </location>
</feature>
<dbReference type="OrthoDB" id="782808at2759"/>
<evidence type="ECO:0000313" key="5">
    <source>
        <dbReference type="Proteomes" id="UP000233551"/>
    </source>
</evidence>
<organism evidence="2 4">
    <name type="scientific">Punica granatum</name>
    <name type="common">Pomegranate</name>
    <dbReference type="NCBI Taxonomy" id="22663"/>
    <lineage>
        <taxon>Eukaryota</taxon>
        <taxon>Viridiplantae</taxon>
        <taxon>Streptophyta</taxon>
        <taxon>Embryophyta</taxon>
        <taxon>Tracheophyta</taxon>
        <taxon>Spermatophyta</taxon>
        <taxon>Magnoliopsida</taxon>
        <taxon>eudicotyledons</taxon>
        <taxon>Gunneridae</taxon>
        <taxon>Pentapetalae</taxon>
        <taxon>rosids</taxon>
        <taxon>malvids</taxon>
        <taxon>Myrtales</taxon>
        <taxon>Lythraceae</taxon>
        <taxon>Punica</taxon>
    </lineage>
</organism>
<evidence type="ECO:0000313" key="4">
    <source>
        <dbReference type="Proteomes" id="UP000197138"/>
    </source>
</evidence>
<accession>A0A218XZR2</accession>
<dbReference type="GeneID" id="116201766"/>
<dbReference type="AlphaFoldDB" id="A0A218XZR2"/>
<evidence type="ECO:0000313" key="3">
    <source>
        <dbReference type="EMBL" id="PKI42282.1"/>
    </source>
</evidence>
<dbReference type="EMBL" id="MTKT01000666">
    <property type="protein sequence ID" value="OWM89772.1"/>
    <property type="molecule type" value="Genomic_DNA"/>
</dbReference>
<comment type="caution">
    <text evidence="2">The sequence shown here is derived from an EMBL/GenBank/DDBJ whole genome shotgun (WGS) entry which is preliminary data.</text>
</comment>
<reference evidence="2" key="2">
    <citation type="submission" date="2017-06" db="EMBL/GenBank/DDBJ databases">
        <title>The pomegranate genome and the genomics of punicalagin biosynthesis.</title>
        <authorList>
            <person name="Xu C."/>
        </authorList>
    </citation>
    <scope>NUCLEOTIDE SEQUENCE [LARGE SCALE GENOMIC DNA]</scope>
    <source>
        <tissue evidence="2">Fresh leaf</tissue>
    </source>
</reference>
<name>A0A218XZR2_PUNGR</name>
<reference evidence="3 5" key="3">
    <citation type="submission" date="2017-11" db="EMBL/GenBank/DDBJ databases">
        <title>De-novo sequencing of pomegranate (Punica granatum L.) genome.</title>
        <authorList>
            <person name="Akparov Z."/>
            <person name="Amiraslanov A."/>
            <person name="Hajiyeva S."/>
            <person name="Abbasov M."/>
            <person name="Kaur K."/>
            <person name="Hamwieh A."/>
            <person name="Solovyev V."/>
            <person name="Salamov A."/>
            <person name="Braich B."/>
            <person name="Kosarev P."/>
            <person name="Mahmoud A."/>
            <person name="Hajiyev E."/>
            <person name="Babayeva S."/>
            <person name="Izzatullayeva V."/>
            <person name="Mammadov A."/>
            <person name="Mammadov A."/>
            <person name="Sharifova S."/>
            <person name="Ojaghi J."/>
            <person name="Eynullazada K."/>
            <person name="Bayramov B."/>
            <person name="Abdulazimova A."/>
            <person name="Shahmuradov I."/>
        </authorList>
    </citation>
    <scope>NUCLEOTIDE SEQUENCE [LARGE SCALE GENOMIC DNA]</scope>
    <source>
        <strain evidence="3">AG2017</strain>
        <strain evidence="5">cv. AG2017</strain>
        <tissue evidence="3">Leaf</tissue>
    </source>
</reference>
<protein>
    <submittedName>
        <fullName evidence="2">Uncharacterized protein</fullName>
    </submittedName>
</protein>
<evidence type="ECO:0000313" key="2">
    <source>
        <dbReference type="EMBL" id="OWM89772.1"/>
    </source>
</evidence>
<keyword evidence="5" id="KW-1185">Reference proteome</keyword>
<dbReference type="STRING" id="22663.A0A218XZR2"/>
<sequence>MESLSDRNLDLINVAIHRLMEERKSGHDKDPSLGPESDDDHLLLSKLLSQVETLKGESAAIPADEPSPETKDASSRASILGMNTEDSGGKPKGTREVETDEIVKELKQVKRQNTITHWLLSIMIVLTLTWQVSEVSLVLKLKDGISHPFRSVGSMLTGMFKGSRANGRNGDDSSMLTGMFKGGPENGRNGDDSPGSNQSQILPIPAMIPVGASQV</sequence>
<dbReference type="PANTHER" id="PTHR35280">
    <property type="entry name" value="F17L21.9"/>
    <property type="match status" value="1"/>
</dbReference>
<feature type="region of interest" description="Disordered" evidence="1">
    <location>
        <begin position="56"/>
        <end position="96"/>
    </location>
</feature>
<dbReference type="PANTHER" id="PTHR35280:SF1">
    <property type="entry name" value="F17L21.9"/>
    <property type="match status" value="1"/>
</dbReference>
<evidence type="ECO:0000256" key="1">
    <source>
        <dbReference type="SAM" id="MobiDB-lite"/>
    </source>
</evidence>
<dbReference type="Proteomes" id="UP000233551">
    <property type="component" value="Unassembled WGS sequence"/>
</dbReference>
<feature type="region of interest" description="Disordered" evidence="1">
    <location>
        <begin position="163"/>
        <end position="203"/>
    </location>
</feature>